<comment type="caution">
    <text evidence="4">The sequence shown here is derived from an EMBL/GenBank/DDBJ whole genome shotgun (WGS) entry which is preliminary data.</text>
</comment>
<dbReference type="NCBIfam" id="NF033779">
    <property type="entry name" value="Tim44_TimA_adap"/>
    <property type="match status" value="1"/>
</dbReference>
<keyword evidence="5" id="KW-1185">Reference proteome</keyword>
<dbReference type="EMBL" id="JACIEZ010000012">
    <property type="protein sequence ID" value="MBB4066861.1"/>
    <property type="molecule type" value="Genomic_DNA"/>
</dbReference>
<keyword evidence="2" id="KW-0472">Membrane</keyword>
<evidence type="ECO:0000256" key="2">
    <source>
        <dbReference type="SAM" id="Phobius"/>
    </source>
</evidence>
<dbReference type="Proteomes" id="UP000528286">
    <property type="component" value="Unassembled WGS sequence"/>
</dbReference>
<dbReference type="InterPro" id="IPR032710">
    <property type="entry name" value="NTF2-like_dom_sf"/>
</dbReference>
<keyword evidence="2" id="KW-1133">Transmembrane helix</keyword>
<keyword evidence="2" id="KW-0812">Transmembrane</keyword>
<proteinExistence type="predicted"/>
<sequence length="250" mass="28276">MRTIWELQPEENNDITVKMGSNDFITLFFLVAAVLIFLQLRSVLGRRTGHEKPPFEPMSPREQARPEPVDTGKVITLPRREFSDNEDRLNQADLYAKPGTEANNDLRELMKVDPAFDPKGFFQGARMAYEMIVTAFAEGDRKTLRGLLSPEVFESFQSAIADRESRGEKVKFTFVGISRMDLSRIDIKGSDVQITLSIGGQFISATLDRSGQVIDGDEEQVAEVSDIWTLSRDMRSRDPNWTVIATESEH</sequence>
<reference evidence="4 5" key="1">
    <citation type="submission" date="2020-08" db="EMBL/GenBank/DDBJ databases">
        <title>Genomic Encyclopedia of Type Strains, Phase IV (KMG-IV): sequencing the most valuable type-strain genomes for metagenomic binning, comparative biology and taxonomic classification.</title>
        <authorList>
            <person name="Goeker M."/>
        </authorList>
    </citation>
    <scope>NUCLEOTIDE SEQUENCE [LARGE SCALE GENOMIC DNA]</scope>
    <source>
        <strain evidence="4 5">DSM 29853</strain>
    </source>
</reference>
<feature type="transmembrane region" description="Helical" evidence="2">
    <location>
        <begin position="24"/>
        <end position="44"/>
    </location>
</feature>
<feature type="region of interest" description="Disordered" evidence="1">
    <location>
        <begin position="48"/>
        <end position="68"/>
    </location>
</feature>
<feature type="domain" description="Tim44-like" evidence="3">
    <location>
        <begin position="102"/>
        <end position="248"/>
    </location>
</feature>
<evidence type="ECO:0000313" key="4">
    <source>
        <dbReference type="EMBL" id="MBB4066861.1"/>
    </source>
</evidence>
<accession>A0A7W6JAJ2</accession>
<dbReference type="PANTHER" id="PTHR41542">
    <property type="entry name" value="BLL5807 PROTEIN"/>
    <property type="match status" value="1"/>
</dbReference>
<organism evidence="4 5">
    <name type="scientific">Gellertiella hungarica</name>
    <dbReference type="NCBI Taxonomy" id="1572859"/>
    <lineage>
        <taxon>Bacteria</taxon>
        <taxon>Pseudomonadati</taxon>
        <taxon>Pseudomonadota</taxon>
        <taxon>Alphaproteobacteria</taxon>
        <taxon>Hyphomicrobiales</taxon>
        <taxon>Rhizobiaceae</taxon>
        <taxon>Gellertiella</taxon>
    </lineage>
</organism>
<evidence type="ECO:0000259" key="3">
    <source>
        <dbReference type="SMART" id="SM00978"/>
    </source>
</evidence>
<dbReference type="SUPFAM" id="SSF54427">
    <property type="entry name" value="NTF2-like"/>
    <property type="match status" value="1"/>
</dbReference>
<gene>
    <name evidence="4" type="ORF">GGR23_004088</name>
</gene>
<dbReference type="SMART" id="SM00978">
    <property type="entry name" value="Tim44"/>
    <property type="match status" value="1"/>
</dbReference>
<evidence type="ECO:0000256" key="1">
    <source>
        <dbReference type="SAM" id="MobiDB-lite"/>
    </source>
</evidence>
<dbReference type="AlphaFoldDB" id="A0A7W6JAJ2"/>
<protein>
    <submittedName>
        <fullName evidence="4">Putative lipid-binding transport protein (Tim44 family)</fullName>
    </submittedName>
</protein>
<dbReference type="InterPro" id="IPR007379">
    <property type="entry name" value="Tim44-like_dom"/>
</dbReference>
<dbReference type="PANTHER" id="PTHR41542:SF1">
    <property type="entry name" value="BLL5807 PROTEIN"/>
    <property type="match status" value="1"/>
</dbReference>
<name>A0A7W6JAJ2_9HYPH</name>
<dbReference type="InterPro" id="IPR016985">
    <property type="entry name" value="UCP031890_Tim44-rel"/>
</dbReference>
<dbReference type="Pfam" id="PF04280">
    <property type="entry name" value="Tim44"/>
    <property type="match status" value="1"/>
</dbReference>
<dbReference type="Gene3D" id="3.10.450.240">
    <property type="match status" value="1"/>
</dbReference>
<evidence type="ECO:0000313" key="5">
    <source>
        <dbReference type="Proteomes" id="UP000528286"/>
    </source>
</evidence>
<dbReference type="PIRSF" id="PIRSF031890">
    <property type="entry name" value="UCP031890_transporter_Tim44"/>
    <property type="match status" value="1"/>
</dbReference>